<dbReference type="GO" id="GO:0004252">
    <property type="term" value="F:serine-type endopeptidase activity"/>
    <property type="evidence" value="ECO:0007669"/>
    <property type="project" value="InterPro"/>
</dbReference>
<keyword evidence="1" id="KW-1015">Disulfide bond</keyword>
<evidence type="ECO:0000256" key="4">
    <source>
        <dbReference type="SAM" id="SignalP"/>
    </source>
</evidence>
<feature type="region of interest" description="Disordered" evidence="3">
    <location>
        <begin position="248"/>
        <end position="269"/>
    </location>
</feature>
<dbReference type="GO" id="GO:0006508">
    <property type="term" value="P:proteolysis"/>
    <property type="evidence" value="ECO:0007669"/>
    <property type="project" value="UniProtKB-KW"/>
</dbReference>
<name>A0A0D6DQE7_MACRS</name>
<dbReference type="InterPro" id="IPR001254">
    <property type="entry name" value="Trypsin_dom"/>
</dbReference>
<dbReference type="SUPFAM" id="SSF50494">
    <property type="entry name" value="Trypsin-like serine proteases"/>
    <property type="match status" value="1"/>
</dbReference>
<keyword evidence="6" id="KW-0645">Protease</keyword>
<reference evidence="6" key="1">
    <citation type="journal article" date="2014" name="Biologia">
        <title>Striped murrel S1 family serine protease: immune characterization, antibacterial property and enzyme activities.</title>
        <authorList>
            <person name="Arockiaraj J."/>
            <person name="Palanisamy R."/>
            <person name="Kumaresan V."/>
            <person name="Bhatt P."/>
            <person name="Chaurasia M.K."/>
            <person name="Kasi M."/>
            <person name="Pasupuleti M."/>
            <person name="Gnanam A.J."/>
        </authorList>
    </citation>
    <scope>NUCLEOTIDE SEQUENCE</scope>
    <source>
        <tissue evidence="6">Hepatopancreas</tissue>
    </source>
</reference>
<dbReference type="InterPro" id="IPR043504">
    <property type="entry name" value="Peptidase_S1_PA_chymotrypsin"/>
</dbReference>
<gene>
    <name evidence="6" type="primary">sp</name>
</gene>
<evidence type="ECO:0000256" key="2">
    <source>
        <dbReference type="ARBA" id="ARBA00024195"/>
    </source>
</evidence>
<feature type="chain" id="PRO_5002302873" evidence="4">
    <location>
        <begin position="25"/>
        <end position="556"/>
    </location>
</feature>
<evidence type="ECO:0000256" key="1">
    <source>
        <dbReference type="ARBA" id="ARBA00023157"/>
    </source>
</evidence>
<proteinExistence type="evidence at transcript level"/>
<dbReference type="PROSITE" id="PS50240">
    <property type="entry name" value="TRYPSIN_DOM"/>
    <property type="match status" value="1"/>
</dbReference>
<dbReference type="Pfam" id="PF18322">
    <property type="entry name" value="CLIP_1"/>
    <property type="match status" value="2"/>
</dbReference>
<evidence type="ECO:0000259" key="5">
    <source>
        <dbReference type="PROSITE" id="PS50240"/>
    </source>
</evidence>
<protein>
    <submittedName>
        <fullName evidence="6">Serine protease</fullName>
    </submittedName>
</protein>
<feature type="compositionally biased region" description="Low complexity" evidence="3">
    <location>
        <begin position="250"/>
        <end position="261"/>
    </location>
</feature>
<comment type="similarity">
    <text evidence="2">Belongs to the peptidase S1 family. CLIP subfamily.</text>
</comment>
<evidence type="ECO:0000313" key="6">
    <source>
        <dbReference type="EMBL" id="CDF32001.1"/>
    </source>
</evidence>
<sequence length="556" mass="60635">MGRLTVLATPLVLTVWLLAGSVSGQADGNFWWLRDTTEDSVNAADSSLGEQPSCECVKYYLCINGTISTSGVGIIDLRFGGLKPTPPPRNRNGPQCPDLYDVCCFPPTPTTVSPPTTTPALPTLPPDTPCECVSFVNCTAERIVSDGNGNTSLEAFGIYVSHSKCPHAFTVCCAFEPTEPPQAVTSSSHPHCDCVDTYMCNAKGTIVISGSGLLDLRTLYPNPNPDIICEDPRQICCNLPEAERSAGIVPGTTFPSTTTTRPRPRPMNEKVEETVLPSCGTRNTQGIAVRVLGFRQGESQFGEFPWVVAILRQELMMERPVHLFVGGGTLVHPRIVITAAHKVAGIRVDKLWARLGEWDTQTQLEPYEHQTIQVEEVIIHPGYNPRTLFDDVAILILQNEFVRAPHINHLCLAKEIEEVDPTACVINGWGKDSFEDKGTYQLIMKSLTLPLVDPKLCQSQLRTTRLGRYFVLDRSFVCAGGEKGKDACTGDGGGPLACPRKDDPLRYLLVGITAWGIGCGQDGIPGVYASIPANYDWIFNQTYGRYPITTTTTTTT</sequence>
<dbReference type="Pfam" id="PF00089">
    <property type="entry name" value="Trypsin"/>
    <property type="match status" value="1"/>
</dbReference>
<keyword evidence="6" id="KW-0378">Hydrolase</keyword>
<dbReference type="InterPro" id="IPR041515">
    <property type="entry name" value="PPAF-2-like_Clip"/>
</dbReference>
<accession>A0A0D6DQE7</accession>
<dbReference type="InterPro" id="IPR001314">
    <property type="entry name" value="Peptidase_S1A"/>
</dbReference>
<organism evidence="6">
    <name type="scientific">Macrobrachium rosenbergii</name>
    <name type="common">Giant fresh water prawn</name>
    <dbReference type="NCBI Taxonomy" id="79674"/>
    <lineage>
        <taxon>Eukaryota</taxon>
        <taxon>Metazoa</taxon>
        <taxon>Ecdysozoa</taxon>
        <taxon>Arthropoda</taxon>
        <taxon>Crustacea</taxon>
        <taxon>Multicrustacea</taxon>
        <taxon>Malacostraca</taxon>
        <taxon>Eumalacostraca</taxon>
        <taxon>Eucarida</taxon>
        <taxon>Decapoda</taxon>
        <taxon>Pleocyemata</taxon>
        <taxon>Caridea</taxon>
        <taxon>Palaemonoidea</taxon>
        <taxon>Palaemonidae</taxon>
        <taxon>Macrobrachium</taxon>
    </lineage>
</organism>
<dbReference type="PRINTS" id="PR00722">
    <property type="entry name" value="CHYMOTRYPSIN"/>
</dbReference>
<dbReference type="InterPro" id="IPR009003">
    <property type="entry name" value="Peptidase_S1_PA"/>
</dbReference>
<keyword evidence="4" id="KW-0732">Signal</keyword>
<evidence type="ECO:0000256" key="3">
    <source>
        <dbReference type="SAM" id="MobiDB-lite"/>
    </source>
</evidence>
<dbReference type="SMART" id="SM00020">
    <property type="entry name" value="Tryp_SPc"/>
    <property type="match status" value="1"/>
</dbReference>
<dbReference type="FunFam" id="2.40.10.10:FF:000002">
    <property type="entry name" value="Transmembrane protease serine"/>
    <property type="match status" value="1"/>
</dbReference>
<dbReference type="Gene3D" id="2.40.10.10">
    <property type="entry name" value="Trypsin-like serine proteases"/>
    <property type="match status" value="2"/>
</dbReference>
<dbReference type="PANTHER" id="PTHR24258">
    <property type="entry name" value="SERINE PROTEASE-RELATED"/>
    <property type="match status" value="1"/>
</dbReference>
<dbReference type="PANTHER" id="PTHR24258:SF129">
    <property type="entry name" value="LP15124P-RELATED"/>
    <property type="match status" value="1"/>
</dbReference>
<dbReference type="EMBL" id="HG001458">
    <property type="protein sequence ID" value="CDF32001.1"/>
    <property type="molecule type" value="mRNA"/>
</dbReference>
<dbReference type="AlphaFoldDB" id="A0A0D6DQE7"/>
<feature type="domain" description="Peptidase S1" evidence="5">
    <location>
        <begin position="291"/>
        <end position="543"/>
    </location>
</feature>
<feature type="signal peptide" evidence="4">
    <location>
        <begin position="1"/>
        <end position="24"/>
    </location>
</feature>
<dbReference type="CDD" id="cd00190">
    <property type="entry name" value="Tryp_SPc"/>
    <property type="match status" value="1"/>
</dbReference>